<keyword evidence="1" id="KW-0378">Hydrolase</keyword>
<dbReference type="PROSITE" id="PS00708">
    <property type="entry name" value="PRO_ENDOPEP_SER"/>
    <property type="match status" value="1"/>
</dbReference>
<sequence length="480" mass="54686">MSTYDFTDEGYSVFKVNLKTAKFEKAVNNVNDIDFWYADRKGRVRVGIAVEKEEDNINRTIWYRAAEQDELQKLHTRTYGVGETFDLIGLNEQGDKAYVLSDRETGFQSLWLYDIRKGEFEEMLFTHPEYDLDGGLLDSQGELIGSYYYDDYYRSYYFDPADGEQEAAISAVLKGLEVTVVSRSADKKRLLAMAVRDDKVPAYFYFDLSKNKGGAWVSQYPQLSRTPMQPVESYAFDASDGQKITGYLTMPKGVERPALIVYPHGGPHARDYRYFDPKVQLLAAKGYAVLQVNFRGSEGFGTAFETAGYYQWGKRMQQDVYEAMDWLLASGRVSQTKACIVGASYGGYVALTAAYQHPERFDCVVSVSGISDLEELVQDEERQDSFIGNIVDLTDKNAIDQLAQVSAINYLDKIKSPVLLIHGTKDTRVNYGQSRSFYSKAKSRLDIKYIEIKDGTHFFDDYESNLTFIRELDSFLTKHL</sequence>
<name>A0ABS3CRF6_9ALTE</name>
<dbReference type="EMBL" id="JAFKCS010000005">
    <property type="protein sequence ID" value="MBN7819687.1"/>
    <property type="molecule type" value="Genomic_DNA"/>
</dbReference>
<evidence type="ECO:0000313" key="4">
    <source>
        <dbReference type="Proteomes" id="UP000663992"/>
    </source>
</evidence>
<dbReference type="PANTHER" id="PTHR42776">
    <property type="entry name" value="SERINE PEPTIDASE S9 FAMILY MEMBER"/>
    <property type="match status" value="1"/>
</dbReference>
<proteinExistence type="predicted"/>
<feature type="domain" description="Peptidase S9 prolyl oligopeptidase catalytic" evidence="2">
    <location>
        <begin position="275"/>
        <end position="480"/>
    </location>
</feature>
<evidence type="ECO:0000313" key="3">
    <source>
        <dbReference type="EMBL" id="MBN7819687.1"/>
    </source>
</evidence>
<organism evidence="3 4">
    <name type="scientific">Bowmanella yangjiangensis</name>
    <dbReference type="NCBI Taxonomy" id="2811230"/>
    <lineage>
        <taxon>Bacteria</taxon>
        <taxon>Pseudomonadati</taxon>
        <taxon>Pseudomonadota</taxon>
        <taxon>Gammaproteobacteria</taxon>
        <taxon>Alteromonadales</taxon>
        <taxon>Alteromonadaceae</taxon>
        <taxon>Bowmanella</taxon>
    </lineage>
</organism>
<dbReference type="InterPro" id="IPR002471">
    <property type="entry name" value="Pept_S9_AS"/>
</dbReference>
<gene>
    <name evidence="3" type="ORF">J0A65_07405</name>
</gene>
<dbReference type="InterPro" id="IPR029058">
    <property type="entry name" value="AB_hydrolase_fold"/>
</dbReference>
<dbReference type="PANTHER" id="PTHR42776:SF27">
    <property type="entry name" value="DIPEPTIDYL PEPTIDASE FAMILY MEMBER 6"/>
    <property type="match status" value="1"/>
</dbReference>
<evidence type="ECO:0000256" key="1">
    <source>
        <dbReference type="ARBA" id="ARBA00022801"/>
    </source>
</evidence>
<comment type="caution">
    <text evidence="3">The sequence shown here is derived from an EMBL/GenBank/DDBJ whole genome shotgun (WGS) entry which is preliminary data.</text>
</comment>
<dbReference type="Pfam" id="PF00326">
    <property type="entry name" value="Peptidase_S9"/>
    <property type="match status" value="1"/>
</dbReference>
<dbReference type="Gene3D" id="3.40.50.1820">
    <property type="entry name" value="alpha/beta hydrolase"/>
    <property type="match status" value="1"/>
</dbReference>
<dbReference type="InterPro" id="IPR001375">
    <property type="entry name" value="Peptidase_S9_cat"/>
</dbReference>
<evidence type="ECO:0000259" key="2">
    <source>
        <dbReference type="Pfam" id="PF00326"/>
    </source>
</evidence>
<dbReference type="SUPFAM" id="SSF53474">
    <property type="entry name" value="alpha/beta-Hydrolases"/>
    <property type="match status" value="1"/>
</dbReference>
<accession>A0ABS3CRF6</accession>
<protein>
    <submittedName>
        <fullName evidence="3">S9 family peptidase</fullName>
    </submittedName>
</protein>
<keyword evidence="4" id="KW-1185">Reference proteome</keyword>
<dbReference type="Proteomes" id="UP000663992">
    <property type="component" value="Unassembled WGS sequence"/>
</dbReference>
<reference evidence="3 4" key="1">
    <citation type="submission" date="2021-03" db="EMBL/GenBank/DDBJ databases">
        <title>novel species isolated from a fishpond in China.</title>
        <authorList>
            <person name="Lu H."/>
            <person name="Cai Z."/>
        </authorList>
    </citation>
    <scope>NUCLEOTIDE SEQUENCE [LARGE SCALE GENOMIC DNA]</scope>
    <source>
        <strain evidence="3 4">Y57</strain>
    </source>
</reference>
<dbReference type="SUPFAM" id="SSF82171">
    <property type="entry name" value="DPP6 N-terminal domain-like"/>
    <property type="match status" value="1"/>
</dbReference>